<dbReference type="AlphaFoldDB" id="X0W0P6"/>
<evidence type="ECO:0000256" key="1">
    <source>
        <dbReference type="SAM" id="MobiDB-lite"/>
    </source>
</evidence>
<proteinExistence type="predicted"/>
<feature type="non-terminal residue" evidence="2">
    <location>
        <position position="1"/>
    </location>
</feature>
<protein>
    <submittedName>
        <fullName evidence="2">Uncharacterized protein</fullName>
    </submittedName>
</protein>
<accession>X0W0P6</accession>
<organism evidence="2">
    <name type="scientific">marine sediment metagenome</name>
    <dbReference type="NCBI Taxonomy" id="412755"/>
    <lineage>
        <taxon>unclassified sequences</taxon>
        <taxon>metagenomes</taxon>
        <taxon>ecological metagenomes</taxon>
    </lineage>
</organism>
<evidence type="ECO:0000313" key="2">
    <source>
        <dbReference type="EMBL" id="GAG06316.1"/>
    </source>
</evidence>
<comment type="caution">
    <text evidence="2">The sequence shown here is derived from an EMBL/GenBank/DDBJ whole genome shotgun (WGS) entry which is preliminary data.</text>
</comment>
<reference evidence="2" key="1">
    <citation type="journal article" date="2014" name="Front. Microbiol.">
        <title>High frequency of phylogenetically diverse reductive dehalogenase-homologous genes in deep subseafloor sedimentary metagenomes.</title>
        <authorList>
            <person name="Kawai M."/>
            <person name="Futagami T."/>
            <person name="Toyoda A."/>
            <person name="Takaki Y."/>
            <person name="Nishi S."/>
            <person name="Hori S."/>
            <person name="Arai W."/>
            <person name="Tsubouchi T."/>
            <person name="Morono Y."/>
            <person name="Uchiyama I."/>
            <person name="Ito T."/>
            <person name="Fujiyama A."/>
            <person name="Inagaki F."/>
            <person name="Takami H."/>
        </authorList>
    </citation>
    <scope>NUCLEOTIDE SEQUENCE</scope>
    <source>
        <strain evidence="2">Expedition CK06-06</strain>
    </source>
</reference>
<dbReference type="EMBL" id="BARS01028257">
    <property type="protein sequence ID" value="GAG06316.1"/>
    <property type="molecule type" value="Genomic_DNA"/>
</dbReference>
<gene>
    <name evidence="2" type="ORF">S01H1_44301</name>
</gene>
<feature type="compositionally biased region" description="Basic and acidic residues" evidence="1">
    <location>
        <begin position="1"/>
        <end position="20"/>
    </location>
</feature>
<name>X0W0P6_9ZZZZ</name>
<feature type="region of interest" description="Disordered" evidence="1">
    <location>
        <begin position="1"/>
        <end position="32"/>
    </location>
</feature>
<sequence length="81" mass="8882">YGGDLDHPDIPDGSEVKHGGDATTSDDPESEHASLTPIMLFYVSGRRRYSMNLVKSIPARPVGLRRFLGLGGFGMQQKCFQ</sequence>